<evidence type="ECO:0000256" key="6">
    <source>
        <dbReference type="ARBA" id="ARBA00023265"/>
    </source>
</evidence>
<dbReference type="PRINTS" id="PR00837">
    <property type="entry name" value="V5TPXLIKE"/>
</dbReference>
<dbReference type="Pfam" id="PF00188">
    <property type="entry name" value="CAP"/>
    <property type="match status" value="1"/>
</dbReference>
<keyword evidence="3 7" id="KW-0732">Signal</keyword>
<feature type="chain" id="PRO_5043695628" description="SCP domain-containing protein" evidence="7">
    <location>
        <begin position="22"/>
        <end position="168"/>
    </location>
</feature>
<dbReference type="GO" id="GO:0098542">
    <property type="term" value="P:defense response to other organism"/>
    <property type="evidence" value="ECO:0007669"/>
    <property type="project" value="UniProtKB-ARBA"/>
</dbReference>
<evidence type="ECO:0000256" key="5">
    <source>
        <dbReference type="ARBA" id="ARBA00023157"/>
    </source>
</evidence>
<keyword evidence="5" id="KW-1015">Disulfide bond</keyword>
<evidence type="ECO:0000256" key="1">
    <source>
        <dbReference type="ARBA" id="ARBA00003143"/>
    </source>
</evidence>
<dbReference type="AlphaFoldDB" id="A0AAV0GY34"/>
<keyword evidence="4" id="KW-0611">Plant defense</keyword>
<comment type="similarity">
    <text evidence="2">Belongs to the CRISP family.</text>
</comment>
<dbReference type="SUPFAM" id="SSF55797">
    <property type="entry name" value="PR-1-like"/>
    <property type="match status" value="1"/>
</dbReference>
<dbReference type="PROSITE" id="PS01009">
    <property type="entry name" value="CRISP_1"/>
    <property type="match status" value="1"/>
</dbReference>
<protein>
    <recommendedName>
        <fullName evidence="8">SCP domain-containing protein</fullName>
    </recommendedName>
</protein>
<dbReference type="SMART" id="SM00198">
    <property type="entry name" value="SCP"/>
    <property type="match status" value="1"/>
</dbReference>
<proteinExistence type="inferred from homology"/>
<evidence type="ECO:0000313" key="9">
    <source>
        <dbReference type="EMBL" id="CAI0377935.1"/>
    </source>
</evidence>
<dbReference type="InterPro" id="IPR014044">
    <property type="entry name" value="CAP_dom"/>
</dbReference>
<accession>A0AAV0GY34</accession>
<dbReference type="InterPro" id="IPR002413">
    <property type="entry name" value="V5_allergen-like"/>
</dbReference>
<dbReference type="FunFam" id="3.40.33.10:FF:000006">
    <property type="entry name" value="Putative pathogenesis-related protein 1"/>
    <property type="match status" value="1"/>
</dbReference>
<dbReference type="CDD" id="cd05381">
    <property type="entry name" value="CAP_PR-1"/>
    <property type="match status" value="1"/>
</dbReference>
<dbReference type="Proteomes" id="UP001154282">
    <property type="component" value="Unassembled WGS sequence"/>
</dbReference>
<evidence type="ECO:0000256" key="4">
    <source>
        <dbReference type="ARBA" id="ARBA00022821"/>
    </source>
</evidence>
<dbReference type="InterPro" id="IPR018244">
    <property type="entry name" value="Allrgn_V5/Tpx1_CS"/>
</dbReference>
<dbReference type="EMBL" id="CAMGYJ010000002">
    <property type="protein sequence ID" value="CAI0377935.1"/>
    <property type="molecule type" value="Genomic_DNA"/>
</dbReference>
<sequence>MAATSPSFTSILLIITTITLASLTFPSTAQDSPQDYVDAHNAARSAVGVAPVSWDARLASYAQSYADQRAAADCRLVHSGGPYGENLAWSSGELSGADAVAMWVGEKADYDYNSNGCAPGKQCGHYTQVVWRSSTGIGCAKANCSGGQGTFVICSYNPPGNYVGQKPY</sequence>
<gene>
    <name evidence="9" type="ORF">LITE_LOCUS1677</name>
</gene>
<evidence type="ECO:0000313" key="10">
    <source>
        <dbReference type="Proteomes" id="UP001154282"/>
    </source>
</evidence>
<feature type="domain" description="SCP" evidence="8">
    <location>
        <begin position="31"/>
        <end position="164"/>
    </location>
</feature>
<dbReference type="PANTHER" id="PTHR10334">
    <property type="entry name" value="CYSTEINE-RICH SECRETORY PROTEIN-RELATED"/>
    <property type="match status" value="1"/>
</dbReference>
<dbReference type="Gene3D" id="3.40.33.10">
    <property type="entry name" value="CAP"/>
    <property type="match status" value="1"/>
</dbReference>
<evidence type="ECO:0000256" key="2">
    <source>
        <dbReference type="ARBA" id="ARBA00009923"/>
    </source>
</evidence>
<comment type="function">
    <text evidence="1">Probably involved in the defense reaction of plants against pathogens.</text>
</comment>
<keyword evidence="10" id="KW-1185">Reference proteome</keyword>
<keyword evidence="6" id="KW-0568">Pathogenesis-related protein</keyword>
<dbReference type="InterPro" id="IPR035940">
    <property type="entry name" value="CAP_sf"/>
</dbReference>
<evidence type="ECO:0000256" key="7">
    <source>
        <dbReference type="SAM" id="SignalP"/>
    </source>
</evidence>
<reference evidence="9" key="1">
    <citation type="submission" date="2022-08" db="EMBL/GenBank/DDBJ databases">
        <authorList>
            <person name="Gutierrez-Valencia J."/>
        </authorList>
    </citation>
    <scope>NUCLEOTIDE SEQUENCE</scope>
</reference>
<name>A0AAV0GY34_9ROSI</name>
<dbReference type="InterPro" id="IPR001283">
    <property type="entry name" value="CRISP-related"/>
</dbReference>
<comment type="caution">
    <text evidence="9">The sequence shown here is derived from an EMBL/GenBank/DDBJ whole genome shotgun (WGS) entry which is preliminary data.</text>
</comment>
<dbReference type="PRINTS" id="PR00838">
    <property type="entry name" value="V5ALLERGEN"/>
</dbReference>
<evidence type="ECO:0000256" key="3">
    <source>
        <dbReference type="ARBA" id="ARBA00022729"/>
    </source>
</evidence>
<evidence type="ECO:0000259" key="8">
    <source>
        <dbReference type="SMART" id="SM00198"/>
    </source>
</evidence>
<dbReference type="PROSITE" id="PS01010">
    <property type="entry name" value="CRISP_2"/>
    <property type="match status" value="1"/>
</dbReference>
<feature type="signal peptide" evidence="7">
    <location>
        <begin position="1"/>
        <end position="21"/>
    </location>
</feature>
<organism evidence="9 10">
    <name type="scientific">Linum tenue</name>
    <dbReference type="NCBI Taxonomy" id="586396"/>
    <lineage>
        <taxon>Eukaryota</taxon>
        <taxon>Viridiplantae</taxon>
        <taxon>Streptophyta</taxon>
        <taxon>Embryophyta</taxon>
        <taxon>Tracheophyta</taxon>
        <taxon>Spermatophyta</taxon>
        <taxon>Magnoliopsida</taxon>
        <taxon>eudicotyledons</taxon>
        <taxon>Gunneridae</taxon>
        <taxon>Pentapetalae</taxon>
        <taxon>rosids</taxon>
        <taxon>fabids</taxon>
        <taxon>Malpighiales</taxon>
        <taxon>Linaceae</taxon>
        <taxon>Linum</taxon>
    </lineage>
</organism>
<dbReference type="GO" id="GO:0005576">
    <property type="term" value="C:extracellular region"/>
    <property type="evidence" value="ECO:0007669"/>
    <property type="project" value="InterPro"/>
</dbReference>